<dbReference type="Gene3D" id="3.30.365.10">
    <property type="entry name" value="Aldehyde oxidase/xanthine dehydrogenase, molybdopterin binding domain"/>
    <property type="match status" value="3"/>
</dbReference>
<dbReference type="OrthoDB" id="9759099at2"/>
<dbReference type="Pfam" id="PF01315">
    <property type="entry name" value="Ald_Xan_dh_C"/>
    <property type="match status" value="1"/>
</dbReference>
<dbReference type="Pfam" id="PF02738">
    <property type="entry name" value="MoCoBD_1"/>
    <property type="match status" value="1"/>
</dbReference>
<dbReference type="RefSeq" id="WP_092592718.1">
    <property type="nucleotide sequence ID" value="NZ_FMWL01000020.1"/>
</dbReference>
<dbReference type="Gene3D" id="3.90.1170.50">
    <property type="entry name" value="Aldehyde oxidase/xanthine dehydrogenase, a/b hammerhead"/>
    <property type="match status" value="1"/>
</dbReference>
<keyword evidence="4" id="KW-1185">Reference proteome</keyword>
<evidence type="ECO:0000313" key="4">
    <source>
        <dbReference type="Proteomes" id="UP000199208"/>
    </source>
</evidence>
<gene>
    <name evidence="3" type="ORF">SAMN03080599_02893</name>
</gene>
<evidence type="ECO:0000256" key="1">
    <source>
        <dbReference type="SAM" id="MobiDB-lite"/>
    </source>
</evidence>
<evidence type="ECO:0000313" key="3">
    <source>
        <dbReference type="EMBL" id="SCZ81622.1"/>
    </source>
</evidence>
<dbReference type="SUPFAM" id="SSF56003">
    <property type="entry name" value="Molybdenum cofactor-binding domain"/>
    <property type="match status" value="1"/>
</dbReference>
<dbReference type="InterPro" id="IPR008274">
    <property type="entry name" value="AldOxase/xan_DH_MoCoBD1"/>
</dbReference>
<feature type="compositionally biased region" description="Low complexity" evidence="1">
    <location>
        <begin position="419"/>
        <end position="428"/>
    </location>
</feature>
<dbReference type="InterPro" id="IPR036856">
    <property type="entry name" value="Ald_Oxase/Xan_DH_a/b_sf"/>
</dbReference>
<accession>A0A1G5S5D7</accession>
<dbReference type="InterPro" id="IPR037165">
    <property type="entry name" value="AldOxase/xan_DH_Mopterin-bd_sf"/>
</dbReference>
<dbReference type="STRING" id="1120920.SAMN03080599_02893"/>
<name>A0A1G5S5D7_9FIRM</name>
<evidence type="ECO:0000259" key="2">
    <source>
        <dbReference type="SMART" id="SM01008"/>
    </source>
</evidence>
<dbReference type="EMBL" id="FMWL01000020">
    <property type="protein sequence ID" value="SCZ81622.1"/>
    <property type="molecule type" value="Genomic_DNA"/>
</dbReference>
<dbReference type="GO" id="GO:0005506">
    <property type="term" value="F:iron ion binding"/>
    <property type="evidence" value="ECO:0007669"/>
    <property type="project" value="InterPro"/>
</dbReference>
<sequence>MNTLKSVGQRIQRKDARAKLTGEALYPQDIEMENCVYGATVRSEIPHGFFTLDLSEAEKALGVIRIFTAADVTGHNVHGVLFKDHEVLCAKKVRRVGDPVAFVVAETQAQADAAGAMVKVNYEPLPAVFDPKEAMLPDAPQVHDGKSNLIYHYKCRRGDVAKGFESSAVVIEREYVSPFVDHVFLQPESGLAYMEGDKVVVVASTQYPHFDQIEVAEAIGWELEQVVILNPVVGGAFGGREDISMQIHLALATIALGRPVKTTMAREESFYAHSKRHPVYMRLKVGAAEDGKLLALEAELHGDTGAYASWAINVMRKAGVHITGPYEIENVHVDSYSVYTNNPYAGAMRGFGATQVPVAYEQHMDILAEALGMTPYEIRMKNLFRVGSVTANGQVLTESVPLEECLEILNQAMNGSDAGAGAGATSAAKPGKQTEVAEHA</sequence>
<proteinExistence type="predicted"/>
<dbReference type="SUPFAM" id="SSF54665">
    <property type="entry name" value="CO dehydrogenase molybdoprotein N-domain-like"/>
    <property type="match status" value="1"/>
</dbReference>
<dbReference type="Proteomes" id="UP000199208">
    <property type="component" value="Unassembled WGS sequence"/>
</dbReference>
<protein>
    <submittedName>
        <fullName evidence="3">Purine hydroxylase alpha subunit apoprotein</fullName>
    </submittedName>
</protein>
<feature type="region of interest" description="Disordered" evidence="1">
    <location>
        <begin position="419"/>
        <end position="440"/>
    </location>
</feature>
<dbReference type="InterPro" id="IPR016208">
    <property type="entry name" value="Ald_Oxase/xanthine_DH-like"/>
</dbReference>
<dbReference type="AlphaFoldDB" id="A0A1G5S5D7"/>
<dbReference type="SMART" id="SM01008">
    <property type="entry name" value="Ald_Xan_dh_C"/>
    <property type="match status" value="1"/>
</dbReference>
<reference evidence="3 4" key="1">
    <citation type="submission" date="2016-10" db="EMBL/GenBank/DDBJ databases">
        <authorList>
            <person name="de Groot N.N."/>
        </authorList>
    </citation>
    <scope>NUCLEOTIDE SEQUENCE [LARGE SCALE GENOMIC DNA]</scope>
    <source>
        <strain evidence="3 4">DSM 2784</strain>
    </source>
</reference>
<feature type="domain" description="Aldehyde oxidase/xanthine dehydrogenase a/b hammerhead" evidence="2">
    <location>
        <begin position="21"/>
        <end position="126"/>
    </location>
</feature>
<dbReference type="PANTHER" id="PTHR11908:SF157">
    <property type="entry name" value="XANTHINE DEHYDROGENASE SUBUNIT D-RELATED"/>
    <property type="match status" value="1"/>
</dbReference>
<dbReference type="InterPro" id="IPR000674">
    <property type="entry name" value="Ald_Oxase/Xan_DH_a/b"/>
</dbReference>
<dbReference type="PANTHER" id="PTHR11908">
    <property type="entry name" value="XANTHINE DEHYDROGENASE"/>
    <property type="match status" value="1"/>
</dbReference>
<dbReference type="GO" id="GO:0016491">
    <property type="term" value="F:oxidoreductase activity"/>
    <property type="evidence" value="ECO:0007669"/>
    <property type="project" value="InterPro"/>
</dbReference>
<organism evidence="3 4">
    <name type="scientific">Acidaminobacter hydrogenoformans DSM 2784</name>
    <dbReference type="NCBI Taxonomy" id="1120920"/>
    <lineage>
        <taxon>Bacteria</taxon>
        <taxon>Bacillati</taxon>
        <taxon>Bacillota</taxon>
        <taxon>Clostridia</taxon>
        <taxon>Peptostreptococcales</taxon>
        <taxon>Acidaminobacteraceae</taxon>
        <taxon>Acidaminobacter</taxon>
    </lineage>
</organism>